<dbReference type="RefSeq" id="WP_301134592.1">
    <property type="nucleotide sequence ID" value="NZ_JAUHPW010000008.1"/>
</dbReference>
<accession>A0ABT8GB52</accession>
<keyword evidence="1" id="KW-0812">Transmembrane</keyword>
<name>A0ABT8GB52_9MICO</name>
<keyword evidence="3" id="KW-1185">Reference proteome</keyword>
<feature type="transmembrane region" description="Helical" evidence="1">
    <location>
        <begin position="121"/>
        <end position="139"/>
    </location>
</feature>
<keyword evidence="1" id="KW-1133">Transmembrane helix</keyword>
<evidence type="ECO:0000313" key="3">
    <source>
        <dbReference type="Proteomes" id="UP001172728"/>
    </source>
</evidence>
<comment type="caution">
    <text evidence="2">The sequence shown here is derived from an EMBL/GenBank/DDBJ whole genome shotgun (WGS) entry which is preliminary data.</text>
</comment>
<sequence>MPAAWGLTADVEHPGLRDVLTVRDDALVSAGIRCTVNASSLDCVEAVEGEPVFSMIDVEWAADPVPYGTLLDAGQEGWFVIVGATAEPLRVGDGPARPLAEVIAMAGEPGYPPWEPALTQWGPWLGLAALAVAGVGLLARRQRRPHRGQPGDPARESP</sequence>
<evidence type="ECO:0000313" key="2">
    <source>
        <dbReference type="EMBL" id="MDN4476375.1"/>
    </source>
</evidence>
<dbReference type="Proteomes" id="UP001172728">
    <property type="component" value="Unassembled WGS sequence"/>
</dbReference>
<protein>
    <submittedName>
        <fullName evidence="2">Uncharacterized protein</fullName>
    </submittedName>
</protein>
<evidence type="ECO:0000256" key="1">
    <source>
        <dbReference type="SAM" id="Phobius"/>
    </source>
</evidence>
<gene>
    <name evidence="2" type="ORF">QQX09_10960</name>
</gene>
<dbReference type="EMBL" id="JAUHPW010000008">
    <property type="protein sequence ID" value="MDN4476375.1"/>
    <property type="molecule type" value="Genomic_DNA"/>
</dbReference>
<keyword evidence="1" id="KW-0472">Membrane</keyword>
<reference evidence="2" key="1">
    <citation type="submission" date="2023-06" db="EMBL/GenBank/DDBJ databases">
        <title>Sysu t00192.</title>
        <authorList>
            <person name="Gao L."/>
            <person name="Fang B.-Z."/>
            <person name="Li W.-J."/>
        </authorList>
    </citation>
    <scope>NUCLEOTIDE SEQUENCE</scope>
    <source>
        <strain evidence="2">SYSU T00192</strain>
    </source>
</reference>
<organism evidence="2 3">
    <name type="scientific">Demequina litoralis</name>
    <dbReference type="NCBI Taxonomy" id="3051660"/>
    <lineage>
        <taxon>Bacteria</taxon>
        <taxon>Bacillati</taxon>
        <taxon>Actinomycetota</taxon>
        <taxon>Actinomycetes</taxon>
        <taxon>Micrococcales</taxon>
        <taxon>Demequinaceae</taxon>
        <taxon>Demequina</taxon>
    </lineage>
</organism>
<proteinExistence type="predicted"/>